<reference evidence="3" key="1">
    <citation type="journal article" date="2015" name="MBio">
        <title>Genome-Resolved Metagenomic Analysis Reveals Roles for Candidate Phyla and Other Microbial Community Members in Biogeochemical Transformations in Oil Reservoirs.</title>
        <authorList>
            <person name="Hu P."/>
            <person name="Tom L."/>
            <person name="Singh A."/>
            <person name="Thomas B.C."/>
            <person name="Baker B.J."/>
            <person name="Piceno Y.M."/>
            <person name="Andersen G.L."/>
            <person name="Banfield J.F."/>
        </authorList>
    </citation>
    <scope>NUCLEOTIDE SEQUENCE [LARGE SCALE GENOMIC DNA]</scope>
</reference>
<dbReference type="InterPro" id="IPR019080">
    <property type="entry name" value="YqaJ_viral_recombinase"/>
</dbReference>
<evidence type="ECO:0000313" key="3">
    <source>
        <dbReference type="Proteomes" id="UP000053904"/>
    </source>
</evidence>
<sequence>MNTKKMNNIIMVEQGSPEWFAQRLGRITASNFGALLTMPRSKKDREAGLISQTTRSYLIKKVSEVLTGTHKEFSTSALEWGSDTEDEARKVYELENMVEVKQIGFAVLKSNPIVGGSPDGLVDDDGMIEVKCPNSDTFTGYLLGDSIVKSYMAQIQGNLWILDRSWCDFIVYDPRVIKEDLRIHIMRVNRDDEYISKIAQAVDRALIHYGVMLDKLGLSFDDILNAKYQA</sequence>
<dbReference type="Proteomes" id="UP000053904">
    <property type="component" value="Unassembled WGS sequence"/>
</dbReference>
<organism evidence="2 3">
    <name type="scientific">candidate division WS6 bacterium 34_10</name>
    <dbReference type="NCBI Taxonomy" id="1641389"/>
    <lineage>
        <taxon>Bacteria</taxon>
        <taxon>Candidatus Dojkabacteria</taxon>
    </lineage>
</organism>
<dbReference type="AlphaFoldDB" id="A0A117LZN9"/>
<evidence type="ECO:0000259" key="1">
    <source>
        <dbReference type="Pfam" id="PF09588"/>
    </source>
</evidence>
<proteinExistence type="predicted"/>
<accession>A0A117LZN9</accession>
<comment type="caution">
    <text evidence="2">The sequence shown here is derived from an EMBL/GenBank/DDBJ whole genome shotgun (WGS) entry which is preliminary data.</text>
</comment>
<evidence type="ECO:0000313" key="2">
    <source>
        <dbReference type="EMBL" id="KUK76479.1"/>
    </source>
</evidence>
<name>A0A117LZN9_9BACT</name>
<dbReference type="SUPFAM" id="SSF52980">
    <property type="entry name" value="Restriction endonuclease-like"/>
    <property type="match status" value="1"/>
</dbReference>
<dbReference type="Pfam" id="PF09588">
    <property type="entry name" value="YqaJ"/>
    <property type="match status" value="1"/>
</dbReference>
<dbReference type="InterPro" id="IPR051703">
    <property type="entry name" value="NF-kappa-B_Signaling_Reg"/>
</dbReference>
<dbReference type="Gene3D" id="3.90.320.10">
    <property type="match status" value="1"/>
</dbReference>
<dbReference type="PATRIC" id="fig|1641389.3.peg.1067"/>
<dbReference type="InterPro" id="IPR011604">
    <property type="entry name" value="PDDEXK-like_dom_sf"/>
</dbReference>
<dbReference type="PANTHER" id="PTHR46609">
    <property type="entry name" value="EXONUCLEASE, PHAGE-TYPE/RECB, C-TERMINAL DOMAIN-CONTAINING PROTEIN"/>
    <property type="match status" value="1"/>
</dbReference>
<protein>
    <recommendedName>
        <fullName evidence="1">YqaJ viral recombinase domain-containing protein</fullName>
    </recommendedName>
</protein>
<dbReference type="EMBL" id="LGGO01000145">
    <property type="protein sequence ID" value="KUK76479.1"/>
    <property type="molecule type" value="Genomic_DNA"/>
</dbReference>
<feature type="domain" description="YqaJ viral recombinase" evidence="1">
    <location>
        <begin position="18"/>
        <end position="161"/>
    </location>
</feature>
<dbReference type="InterPro" id="IPR011335">
    <property type="entry name" value="Restrct_endonuc-II-like"/>
</dbReference>
<dbReference type="CDD" id="cd22343">
    <property type="entry name" value="PDDEXK_lambda_exonuclease-like"/>
    <property type="match status" value="1"/>
</dbReference>
<dbReference type="PANTHER" id="PTHR46609:SF6">
    <property type="entry name" value="EXONUCLEASE, PHAGE-TYPE_RECB, C-TERMINAL DOMAIN-CONTAINING PROTEIN-RELATED"/>
    <property type="match status" value="1"/>
</dbReference>
<gene>
    <name evidence="2" type="ORF">XD93_0890</name>
</gene>